<dbReference type="InterPro" id="IPR003615">
    <property type="entry name" value="HNH_nuc"/>
</dbReference>
<keyword evidence="2" id="KW-0255">Endonuclease</keyword>
<evidence type="ECO:0000259" key="1">
    <source>
        <dbReference type="Pfam" id="PF13392"/>
    </source>
</evidence>
<dbReference type="Gene3D" id="3.90.75.20">
    <property type="match status" value="1"/>
</dbReference>
<dbReference type="EMBL" id="MT142600">
    <property type="protein sequence ID" value="QJA85879.1"/>
    <property type="molecule type" value="Genomic_DNA"/>
</dbReference>
<keyword evidence="2" id="KW-0378">Hydrolase</keyword>
<dbReference type="GO" id="GO:0004519">
    <property type="term" value="F:endonuclease activity"/>
    <property type="evidence" value="ECO:0007669"/>
    <property type="project" value="UniProtKB-KW"/>
</dbReference>
<keyword evidence="2" id="KW-0540">Nuclease</keyword>
<proteinExistence type="predicted"/>
<accession>A0A6M3KV31</accession>
<protein>
    <submittedName>
        <fullName evidence="2">Putative homing endonuclease</fullName>
    </submittedName>
</protein>
<organism evidence="2">
    <name type="scientific">viral metagenome</name>
    <dbReference type="NCBI Taxonomy" id="1070528"/>
    <lineage>
        <taxon>unclassified sequences</taxon>
        <taxon>metagenomes</taxon>
        <taxon>organismal metagenomes</taxon>
    </lineage>
</organism>
<dbReference type="SUPFAM" id="SSF54060">
    <property type="entry name" value="His-Me finger endonucleases"/>
    <property type="match status" value="1"/>
</dbReference>
<evidence type="ECO:0000313" key="2">
    <source>
        <dbReference type="EMBL" id="QJA85879.1"/>
    </source>
</evidence>
<name>A0A6M3KV31_9ZZZZ</name>
<reference evidence="2" key="1">
    <citation type="submission" date="2020-03" db="EMBL/GenBank/DDBJ databases">
        <title>The deep terrestrial virosphere.</title>
        <authorList>
            <person name="Holmfeldt K."/>
            <person name="Nilsson E."/>
            <person name="Simone D."/>
            <person name="Lopez-Fernandez M."/>
            <person name="Wu X."/>
            <person name="de Brujin I."/>
            <person name="Lundin D."/>
            <person name="Andersson A."/>
            <person name="Bertilsson S."/>
            <person name="Dopson M."/>
        </authorList>
    </citation>
    <scope>NUCLEOTIDE SEQUENCE</scope>
    <source>
        <strain evidence="2">MM415B02167</strain>
    </source>
</reference>
<dbReference type="InterPro" id="IPR044925">
    <property type="entry name" value="His-Me_finger_sf"/>
</dbReference>
<sequence length="186" mass="21851">MAQPRKQRPFGDEVIKITGSVLHWDTICHQIMGGRENRLAILVTCGSCGQDRWVAVHQFDKRNEHKVFTGCCNHCVRKFPWEQKGRIKIPHIRHTSHGYIRLWKPDSPMADCRSEVYEHRFVMSQMLGRPLKRWEHIHHKDGNRTNNIPANLELVTTQQNHVLTDMITRIAQLETLLKQYHIPIPQ</sequence>
<feature type="domain" description="HNH nuclease" evidence="1">
    <location>
        <begin position="117"/>
        <end position="162"/>
    </location>
</feature>
<gene>
    <name evidence="2" type="ORF">MM415B02167_0011</name>
</gene>
<dbReference type="AlphaFoldDB" id="A0A6M3KV31"/>
<dbReference type="Pfam" id="PF13392">
    <property type="entry name" value="HNH_3"/>
    <property type="match status" value="1"/>
</dbReference>